<dbReference type="AlphaFoldDB" id="A0A2P2PDU7"/>
<sequence>MYFLVPSRLGLHVVVFTHLLDYYLQDTKML</sequence>
<protein>
    <submittedName>
        <fullName evidence="1">Uncharacterized protein</fullName>
    </submittedName>
</protein>
<name>A0A2P2PDU7_RHIMU</name>
<organism evidence="1">
    <name type="scientific">Rhizophora mucronata</name>
    <name type="common">Asiatic mangrove</name>
    <dbReference type="NCBI Taxonomy" id="61149"/>
    <lineage>
        <taxon>Eukaryota</taxon>
        <taxon>Viridiplantae</taxon>
        <taxon>Streptophyta</taxon>
        <taxon>Embryophyta</taxon>
        <taxon>Tracheophyta</taxon>
        <taxon>Spermatophyta</taxon>
        <taxon>Magnoliopsida</taxon>
        <taxon>eudicotyledons</taxon>
        <taxon>Gunneridae</taxon>
        <taxon>Pentapetalae</taxon>
        <taxon>rosids</taxon>
        <taxon>fabids</taxon>
        <taxon>Malpighiales</taxon>
        <taxon>Rhizophoraceae</taxon>
        <taxon>Rhizophora</taxon>
    </lineage>
</organism>
<dbReference type="EMBL" id="GGEC01072347">
    <property type="protein sequence ID" value="MBX52831.1"/>
    <property type="molecule type" value="Transcribed_RNA"/>
</dbReference>
<proteinExistence type="predicted"/>
<accession>A0A2P2PDU7</accession>
<evidence type="ECO:0000313" key="1">
    <source>
        <dbReference type="EMBL" id="MBX52831.1"/>
    </source>
</evidence>
<reference evidence="1" key="1">
    <citation type="submission" date="2018-02" db="EMBL/GenBank/DDBJ databases">
        <title>Rhizophora mucronata_Transcriptome.</title>
        <authorList>
            <person name="Meera S.P."/>
            <person name="Sreeshan A."/>
            <person name="Augustine A."/>
        </authorList>
    </citation>
    <scope>NUCLEOTIDE SEQUENCE</scope>
    <source>
        <tissue evidence="1">Leaf</tissue>
    </source>
</reference>